<dbReference type="RefSeq" id="WP_015789983.1">
    <property type="nucleotide sequence ID" value="NC_013158.1"/>
</dbReference>
<proteinExistence type="predicted"/>
<dbReference type="OrthoDB" id="313543at2157"/>
<feature type="compositionally biased region" description="Low complexity" evidence="1">
    <location>
        <begin position="20"/>
        <end position="29"/>
    </location>
</feature>
<feature type="compositionally biased region" description="Low complexity" evidence="1">
    <location>
        <begin position="85"/>
        <end position="102"/>
    </location>
</feature>
<feature type="region of interest" description="Disordered" evidence="1">
    <location>
        <begin position="20"/>
        <end position="106"/>
    </location>
</feature>
<feature type="compositionally biased region" description="Basic and acidic residues" evidence="1">
    <location>
        <begin position="60"/>
        <end position="81"/>
    </location>
</feature>
<reference evidence="2 3" key="1">
    <citation type="journal article" date="2009" name="Stand. Genomic Sci.">
        <title>Complete genome sequence of Halorhabdus utahensis type strain (AX-2).</title>
        <authorList>
            <person name="Anderson I."/>
            <person name="Tindall B.J."/>
            <person name="Pomrenke H."/>
            <person name="Goker M."/>
            <person name="Lapidus A."/>
            <person name="Nolan M."/>
            <person name="Copeland A."/>
            <person name="Glavina Del Rio T."/>
            <person name="Chen F."/>
            <person name="Tice H."/>
            <person name="Cheng J.F."/>
            <person name="Lucas S."/>
            <person name="Chertkov O."/>
            <person name="Bruce D."/>
            <person name="Brettin T."/>
            <person name="Detter J.C."/>
            <person name="Han C."/>
            <person name="Goodwin L."/>
            <person name="Land M."/>
            <person name="Hauser L."/>
            <person name="Chang Y.J."/>
            <person name="Jeffries C.D."/>
            <person name="Pitluck S."/>
            <person name="Pati A."/>
            <person name="Mavromatis K."/>
            <person name="Ivanova N."/>
            <person name="Ovchinnikova G."/>
            <person name="Chen A."/>
            <person name="Palaniappan K."/>
            <person name="Chain P."/>
            <person name="Rohde M."/>
            <person name="Bristow J."/>
            <person name="Eisen J.A."/>
            <person name="Markowitz V."/>
            <person name="Hugenholtz P."/>
            <person name="Kyrpides N.C."/>
            <person name="Klenk H.P."/>
        </authorList>
    </citation>
    <scope>NUCLEOTIDE SEQUENCE [LARGE SCALE GENOMIC DNA]</scope>
    <source>
        <strain evidence="3">DSM 12940 / JCM 11049 / AX-2</strain>
    </source>
</reference>
<dbReference type="KEGG" id="hut:Huta_2246"/>
<feature type="compositionally biased region" description="Acidic residues" evidence="1">
    <location>
        <begin position="30"/>
        <end position="43"/>
    </location>
</feature>
<dbReference type="GeneID" id="8384541"/>
<evidence type="ECO:0000313" key="3">
    <source>
        <dbReference type="Proteomes" id="UP000002071"/>
    </source>
</evidence>
<dbReference type="HOGENOM" id="CLU_1154334_0_0_2"/>
<dbReference type="EMBL" id="CP001687">
    <property type="protein sequence ID" value="ACV12413.1"/>
    <property type="molecule type" value="Genomic_DNA"/>
</dbReference>
<name>C7NV01_HALUD</name>
<dbReference type="Proteomes" id="UP000002071">
    <property type="component" value="Chromosome"/>
</dbReference>
<dbReference type="AlphaFoldDB" id="C7NV01"/>
<organism evidence="2 3">
    <name type="scientific">Halorhabdus utahensis (strain DSM 12940 / JCM 11049 / AX-2)</name>
    <dbReference type="NCBI Taxonomy" id="519442"/>
    <lineage>
        <taxon>Archaea</taxon>
        <taxon>Methanobacteriati</taxon>
        <taxon>Methanobacteriota</taxon>
        <taxon>Stenosarchaea group</taxon>
        <taxon>Halobacteria</taxon>
        <taxon>Halobacteriales</taxon>
        <taxon>Haloarculaceae</taxon>
        <taxon>Halorhabdus</taxon>
    </lineage>
</organism>
<gene>
    <name evidence="2" type="ordered locus">Huta_2246</name>
</gene>
<dbReference type="eggNOG" id="arCOG07538">
    <property type="taxonomic scope" value="Archaea"/>
</dbReference>
<accession>C7NV01</accession>
<evidence type="ECO:0000313" key="2">
    <source>
        <dbReference type="EMBL" id="ACV12413.1"/>
    </source>
</evidence>
<evidence type="ECO:0000256" key="1">
    <source>
        <dbReference type="SAM" id="MobiDB-lite"/>
    </source>
</evidence>
<keyword evidence="3" id="KW-1185">Reference proteome</keyword>
<sequence length="240" mass="24950">MNRRRFLQIGASTGAIGLLAGCLGGASTDNPDDTDSPTDEPTDTPDPTSTPSPTDSASNTDDREHDSEDRSTSTPDDHGADDGSSEISTPEEGTGTGTPDSGAAEQAWSAGGEMNGVTFQFTSHAPKCGLGEDDADVEFQPDEGRIVVKGIRRGSDLCKRAQLGDVSHDTDAERLAVSVDAVDREECEDGGVGGQCLVDIPYEATFSFEDDIPSEVAISHGDRFGMSAAYGSSSATPPEE</sequence>
<feature type="compositionally biased region" description="Low complexity" evidence="1">
    <location>
        <begin position="45"/>
        <end position="59"/>
    </location>
</feature>
<dbReference type="PROSITE" id="PS51257">
    <property type="entry name" value="PROKAR_LIPOPROTEIN"/>
    <property type="match status" value="1"/>
</dbReference>
<protein>
    <submittedName>
        <fullName evidence="2">Uncharacterized protein</fullName>
    </submittedName>
</protein>